<protein>
    <submittedName>
        <fullName evidence="1">Uncharacterized protein</fullName>
    </submittedName>
</protein>
<keyword evidence="2" id="KW-1185">Reference proteome</keyword>
<dbReference type="AlphaFoldDB" id="A0A1M6JAI4"/>
<reference evidence="1 2" key="1">
    <citation type="submission" date="2016-11" db="EMBL/GenBank/DDBJ databases">
        <authorList>
            <person name="Jaros S."/>
            <person name="Januszkiewicz K."/>
            <person name="Wedrychowicz H."/>
        </authorList>
    </citation>
    <scope>NUCLEOTIDE SEQUENCE [LARGE SCALE GENOMIC DNA]</scope>
    <source>
        <strain evidence="1 2">DSM 21758</strain>
    </source>
</reference>
<sequence>MDNETFILLYERMLKAVQLMQLSSEEQNKYLGKISVDDIALTFDSDVTIHANNFLKANIITSEQFDLIMKINDNLDKMSDDKDIWARDKLDEVQWCECRVMARELLVKLKENDIETFINENLY</sequence>
<accession>A0A1M6JAI4</accession>
<evidence type="ECO:0000313" key="2">
    <source>
        <dbReference type="Proteomes" id="UP000184310"/>
    </source>
</evidence>
<evidence type="ECO:0000313" key="1">
    <source>
        <dbReference type="EMBL" id="SHJ43701.1"/>
    </source>
</evidence>
<dbReference type="EMBL" id="FQZB01000008">
    <property type="protein sequence ID" value="SHJ43701.1"/>
    <property type="molecule type" value="Genomic_DNA"/>
</dbReference>
<organism evidence="1 2">
    <name type="scientific">Clostridium cavendishii DSM 21758</name>
    <dbReference type="NCBI Taxonomy" id="1121302"/>
    <lineage>
        <taxon>Bacteria</taxon>
        <taxon>Bacillati</taxon>
        <taxon>Bacillota</taxon>
        <taxon>Clostridia</taxon>
        <taxon>Eubacteriales</taxon>
        <taxon>Clostridiaceae</taxon>
        <taxon>Clostridium</taxon>
    </lineage>
</organism>
<proteinExistence type="predicted"/>
<dbReference type="RefSeq" id="WP_072986521.1">
    <property type="nucleotide sequence ID" value="NZ_FQZB01000008.1"/>
</dbReference>
<gene>
    <name evidence="1" type="ORF">SAMN02745163_01966</name>
</gene>
<dbReference type="Proteomes" id="UP000184310">
    <property type="component" value="Unassembled WGS sequence"/>
</dbReference>
<name>A0A1M6JAI4_9CLOT</name>